<dbReference type="InterPro" id="IPR036770">
    <property type="entry name" value="Ankyrin_rpt-contain_sf"/>
</dbReference>
<dbReference type="GO" id="GO:0004842">
    <property type="term" value="F:ubiquitin-protein transferase activity"/>
    <property type="evidence" value="ECO:0007669"/>
    <property type="project" value="TreeGrafter"/>
</dbReference>
<keyword evidence="2 3" id="KW-0040">ANK repeat</keyword>
<evidence type="ECO:0000256" key="3">
    <source>
        <dbReference type="PROSITE-ProRule" id="PRU00023"/>
    </source>
</evidence>
<feature type="repeat" description="ANK" evidence="3">
    <location>
        <begin position="384"/>
        <end position="416"/>
    </location>
</feature>
<dbReference type="PANTHER" id="PTHR24171:SF8">
    <property type="entry name" value="BRCA1-ASSOCIATED RING DOMAIN PROTEIN 1"/>
    <property type="match status" value="1"/>
</dbReference>
<evidence type="ECO:0000256" key="1">
    <source>
        <dbReference type="ARBA" id="ARBA00022737"/>
    </source>
</evidence>
<dbReference type="PANTHER" id="PTHR24171">
    <property type="entry name" value="ANKYRIN REPEAT DOMAIN-CONTAINING PROTEIN 39-RELATED"/>
    <property type="match status" value="1"/>
</dbReference>
<keyword evidence="1" id="KW-0677">Repeat</keyword>
<accession>A0A5N7CD24</accession>
<dbReference type="InterPro" id="IPR027417">
    <property type="entry name" value="P-loop_NTPase"/>
</dbReference>
<evidence type="ECO:0000256" key="2">
    <source>
        <dbReference type="ARBA" id="ARBA00023043"/>
    </source>
</evidence>
<keyword evidence="4" id="KW-0175">Coiled coil</keyword>
<dbReference type="SMART" id="SM00248">
    <property type="entry name" value="ANK"/>
    <property type="match status" value="2"/>
</dbReference>
<dbReference type="GO" id="GO:0085020">
    <property type="term" value="P:protein K6-linked ubiquitination"/>
    <property type="evidence" value="ECO:0007669"/>
    <property type="project" value="TreeGrafter"/>
</dbReference>
<dbReference type="EMBL" id="ML735242">
    <property type="protein sequence ID" value="KAE8391757.1"/>
    <property type="molecule type" value="Genomic_DNA"/>
</dbReference>
<dbReference type="PROSITE" id="PS50297">
    <property type="entry name" value="ANK_REP_REGION"/>
    <property type="match status" value="2"/>
</dbReference>
<dbReference type="Gene3D" id="3.40.50.300">
    <property type="entry name" value="P-loop containing nucleotide triphosphate hydrolases"/>
    <property type="match status" value="1"/>
</dbReference>
<organism evidence="5">
    <name type="scientific">Petromyces alliaceus</name>
    <name type="common">Aspergillus alliaceus</name>
    <dbReference type="NCBI Taxonomy" id="209559"/>
    <lineage>
        <taxon>Eukaryota</taxon>
        <taxon>Fungi</taxon>
        <taxon>Dikarya</taxon>
        <taxon>Ascomycota</taxon>
        <taxon>Pezizomycotina</taxon>
        <taxon>Eurotiomycetes</taxon>
        <taxon>Eurotiomycetidae</taxon>
        <taxon>Eurotiales</taxon>
        <taxon>Aspergillaceae</taxon>
        <taxon>Aspergillus</taxon>
        <taxon>Aspergillus subgen. Circumdati</taxon>
    </lineage>
</organism>
<dbReference type="AlphaFoldDB" id="A0A5N7CD24"/>
<reference evidence="5" key="1">
    <citation type="submission" date="2019-04" db="EMBL/GenBank/DDBJ databases">
        <title>Friends and foes A comparative genomics studyof 23 Aspergillus species from section Flavi.</title>
        <authorList>
            <consortium name="DOE Joint Genome Institute"/>
            <person name="Kjaerbolling I."/>
            <person name="Vesth T."/>
            <person name="Frisvad J.C."/>
            <person name="Nybo J.L."/>
            <person name="Theobald S."/>
            <person name="Kildgaard S."/>
            <person name="Isbrandt T."/>
            <person name="Kuo A."/>
            <person name="Sato A."/>
            <person name="Lyhne E.K."/>
            <person name="Kogle M.E."/>
            <person name="Wiebenga A."/>
            <person name="Kun R.S."/>
            <person name="Lubbers R.J."/>
            <person name="Makela M.R."/>
            <person name="Barry K."/>
            <person name="Chovatia M."/>
            <person name="Clum A."/>
            <person name="Daum C."/>
            <person name="Haridas S."/>
            <person name="He G."/>
            <person name="LaButti K."/>
            <person name="Lipzen A."/>
            <person name="Mondo S."/>
            <person name="Riley R."/>
            <person name="Salamov A."/>
            <person name="Simmons B.A."/>
            <person name="Magnuson J.K."/>
            <person name="Henrissat B."/>
            <person name="Mortensen U.H."/>
            <person name="Larsen T.O."/>
            <person name="Devries R.P."/>
            <person name="Grigoriev I.V."/>
            <person name="Machida M."/>
            <person name="Baker S.E."/>
            <person name="Andersen M.R."/>
        </authorList>
    </citation>
    <scope>NUCLEOTIDE SEQUENCE [LARGE SCALE GENOMIC DNA]</scope>
    <source>
        <strain evidence="5">IBT 14317</strain>
    </source>
</reference>
<evidence type="ECO:0000313" key="5">
    <source>
        <dbReference type="EMBL" id="KAE8391757.1"/>
    </source>
</evidence>
<feature type="repeat" description="ANK" evidence="3">
    <location>
        <begin position="351"/>
        <end position="383"/>
    </location>
</feature>
<feature type="coiled-coil region" evidence="4">
    <location>
        <begin position="206"/>
        <end position="287"/>
    </location>
</feature>
<dbReference type="SUPFAM" id="SSF48403">
    <property type="entry name" value="Ankyrin repeat"/>
    <property type="match status" value="1"/>
</dbReference>
<proteinExistence type="predicted"/>
<dbReference type="Gene3D" id="1.25.40.20">
    <property type="entry name" value="Ankyrin repeat-containing domain"/>
    <property type="match status" value="1"/>
</dbReference>
<dbReference type="PROSITE" id="PS50088">
    <property type="entry name" value="ANK_REPEAT"/>
    <property type="match status" value="2"/>
</dbReference>
<dbReference type="InterPro" id="IPR002110">
    <property type="entry name" value="Ankyrin_rpt"/>
</dbReference>
<name>A0A5N7CD24_PETAA</name>
<sequence>MPCFKSTKQPKPAIIALLGLGGPERSVFIEQVTGIIPGYRNKANLSTTRIFKSQFNDRELWLLDTPTARIPVAEIVGSITAAMARESGQSHSHTVHGIVYLYDITDVDGVLSGNENLEVFQALLKSARRENVVVVTTFWDLLRTPDEGVRTEVELRKVYDHIACLCRVQDSSDGQSYRVIIWDLVGRVVGLYRADGLDDDPAEPTIEELFNVVKDKDNKVACLETELQTTREASVRQLRDVQQKATEEQTYLYQQLQVALREISQLKEDLSRSQKSCVDEIRNLREQLDFERRCSNNKLRGLETQRSSLTGCVDDELCQDMITARSSMRKPPPPIHCSSELTSKLNTLDANGEFPLYNAAAGGCYDDVKRLLKQGANPSMRTRFQWTALHWAVENGHARVVQLLLDHGADINAVSDTGCTPLSMARTDMMKGILRQWGA</sequence>
<evidence type="ECO:0000256" key="4">
    <source>
        <dbReference type="SAM" id="Coils"/>
    </source>
</evidence>
<feature type="non-terminal residue" evidence="5">
    <location>
        <position position="439"/>
    </location>
</feature>
<protein>
    <submittedName>
        <fullName evidence="5">Uncharacterized protein</fullName>
    </submittedName>
</protein>
<dbReference type="Pfam" id="PF12796">
    <property type="entry name" value="Ank_2"/>
    <property type="match status" value="1"/>
</dbReference>
<dbReference type="OrthoDB" id="4772757at2759"/>
<dbReference type="Proteomes" id="UP000326877">
    <property type="component" value="Unassembled WGS sequence"/>
</dbReference>
<gene>
    <name evidence="5" type="ORF">BDV23DRAFT_152517</name>
</gene>